<evidence type="ECO:0000313" key="1">
    <source>
        <dbReference type="EMBL" id="GME93896.1"/>
    </source>
</evidence>
<keyword evidence="2" id="KW-1185">Reference proteome</keyword>
<dbReference type="Proteomes" id="UP001165064">
    <property type="component" value="Unassembled WGS sequence"/>
</dbReference>
<gene>
    <name evidence="1" type="ORF">Amon02_000943800</name>
</gene>
<comment type="caution">
    <text evidence="1">The sequence shown here is derived from an EMBL/GenBank/DDBJ whole genome shotgun (WGS) entry which is preliminary data.</text>
</comment>
<sequence>MYRIKKLENQLSFEVLIDSICELMTLILIMSPTSSEFVVLFLLLVSFYTESDEPRTTCPSTWSSIVVPVPIHPVIFVPDDEASTENVPRSFRATLIFVLFPKERPN</sequence>
<reference evidence="1" key="1">
    <citation type="submission" date="2023-04" db="EMBL/GenBank/DDBJ databases">
        <title>Ambrosiozyma monospora NBRC 10751.</title>
        <authorList>
            <person name="Ichikawa N."/>
            <person name="Sato H."/>
            <person name="Tonouchi N."/>
        </authorList>
    </citation>
    <scope>NUCLEOTIDE SEQUENCE</scope>
    <source>
        <strain evidence="1">NBRC 10751</strain>
    </source>
</reference>
<protein>
    <submittedName>
        <fullName evidence="1">Unnamed protein product</fullName>
    </submittedName>
</protein>
<evidence type="ECO:0000313" key="2">
    <source>
        <dbReference type="Proteomes" id="UP001165064"/>
    </source>
</evidence>
<proteinExistence type="predicted"/>
<accession>A0ACB5TRV4</accession>
<dbReference type="EMBL" id="BSXS01008859">
    <property type="protein sequence ID" value="GME93896.1"/>
    <property type="molecule type" value="Genomic_DNA"/>
</dbReference>
<name>A0ACB5TRV4_AMBMO</name>
<organism evidence="1 2">
    <name type="scientific">Ambrosiozyma monospora</name>
    <name type="common">Yeast</name>
    <name type="synonym">Endomycopsis monosporus</name>
    <dbReference type="NCBI Taxonomy" id="43982"/>
    <lineage>
        <taxon>Eukaryota</taxon>
        <taxon>Fungi</taxon>
        <taxon>Dikarya</taxon>
        <taxon>Ascomycota</taxon>
        <taxon>Saccharomycotina</taxon>
        <taxon>Pichiomycetes</taxon>
        <taxon>Pichiales</taxon>
        <taxon>Pichiaceae</taxon>
        <taxon>Ambrosiozyma</taxon>
    </lineage>
</organism>